<feature type="non-terminal residue" evidence="2">
    <location>
        <position position="108"/>
    </location>
</feature>
<dbReference type="Proteomes" id="UP001233999">
    <property type="component" value="Unassembled WGS sequence"/>
</dbReference>
<sequence length="108" mass="12544">DHFHFLCLILDFPFGLYRLSRPVITFLEGETSELNHKLKPAHFSLSWVMILVTVFSAPLTLVFLLVVYLPKSHDIKFMFLVLLFVISIMILIISQNIIRTLIGWDRLG</sequence>
<feature type="transmembrane region" description="Helical" evidence="1">
    <location>
        <begin position="77"/>
        <end position="98"/>
    </location>
</feature>
<name>A0AAD8AM51_DIPPU</name>
<keyword evidence="1" id="KW-0812">Transmembrane</keyword>
<feature type="transmembrane region" description="Helical" evidence="1">
    <location>
        <begin position="47"/>
        <end position="70"/>
    </location>
</feature>
<dbReference type="EMBL" id="JASPKZ010000026">
    <property type="protein sequence ID" value="KAJ9601245.1"/>
    <property type="molecule type" value="Genomic_DNA"/>
</dbReference>
<evidence type="ECO:0000313" key="3">
    <source>
        <dbReference type="Proteomes" id="UP001233999"/>
    </source>
</evidence>
<keyword evidence="1" id="KW-0472">Membrane</keyword>
<keyword evidence="1" id="KW-1133">Transmembrane helix</keyword>
<keyword evidence="3" id="KW-1185">Reference proteome</keyword>
<comment type="caution">
    <text evidence="2">The sequence shown here is derived from an EMBL/GenBank/DDBJ whole genome shotgun (WGS) entry which is preliminary data.</text>
</comment>
<gene>
    <name evidence="2" type="ORF">L9F63_000596</name>
</gene>
<reference evidence="2" key="2">
    <citation type="submission" date="2023-05" db="EMBL/GenBank/DDBJ databases">
        <authorList>
            <person name="Fouks B."/>
        </authorList>
    </citation>
    <scope>NUCLEOTIDE SEQUENCE</scope>
    <source>
        <strain evidence="2">Stay&amp;Tobe</strain>
        <tissue evidence="2">Testes</tissue>
    </source>
</reference>
<evidence type="ECO:0000313" key="2">
    <source>
        <dbReference type="EMBL" id="KAJ9601245.1"/>
    </source>
</evidence>
<dbReference type="AlphaFoldDB" id="A0AAD8AM51"/>
<organism evidence="2 3">
    <name type="scientific">Diploptera punctata</name>
    <name type="common">Pacific beetle cockroach</name>
    <dbReference type="NCBI Taxonomy" id="6984"/>
    <lineage>
        <taxon>Eukaryota</taxon>
        <taxon>Metazoa</taxon>
        <taxon>Ecdysozoa</taxon>
        <taxon>Arthropoda</taxon>
        <taxon>Hexapoda</taxon>
        <taxon>Insecta</taxon>
        <taxon>Pterygota</taxon>
        <taxon>Neoptera</taxon>
        <taxon>Polyneoptera</taxon>
        <taxon>Dictyoptera</taxon>
        <taxon>Blattodea</taxon>
        <taxon>Blaberoidea</taxon>
        <taxon>Blaberidae</taxon>
        <taxon>Diplopterinae</taxon>
        <taxon>Diploptera</taxon>
    </lineage>
</organism>
<proteinExistence type="predicted"/>
<reference evidence="2" key="1">
    <citation type="journal article" date="2023" name="IScience">
        <title>Live-bearing cockroach genome reveals convergent evolutionary mechanisms linked to viviparity in insects and beyond.</title>
        <authorList>
            <person name="Fouks B."/>
            <person name="Harrison M.C."/>
            <person name="Mikhailova A.A."/>
            <person name="Marchal E."/>
            <person name="English S."/>
            <person name="Carruthers M."/>
            <person name="Jennings E.C."/>
            <person name="Chiamaka E.L."/>
            <person name="Frigard R.A."/>
            <person name="Pippel M."/>
            <person name="Attardo G.M."/>
            <person name="Benoit J.B."/>
            <person name="Bornberg-Bauer E."/>
            <person name="Tobe S.S."/>
        </authorList>
    </citation>
    <scope>NUCLEOTIDE SEQUENCE</scope>
    <source>
        <strain evidence="2">Stay&amp;Tobe</strain>
    </source>
</reference>
<evidence type="ECO:0000256" key="1">
    <source>
        <dbReference type="SAM" id="Phobius"/>
    </source>
</evidence>
<protein>
    <submittedName>
        <fullName evidence="2">Uncharacterized protein</fullName>
    </submittedName>
</protein>
<feature type="non-terminal residue" evidence="2">
    <location>
        <position position="1"/>
    </location>
</feature>
<accession>A0AAD8AM51</accession>